<dbReference type="Proteomes" id="UP000053660">
    <property type="component" value="Unassembled WGS sequence"/>
</dbReference>
<accession>A0A0B1TTP4</accession>
<dbReference type="OrthoDB" id="10017216at2759"/>
<dbReference type="PANTHER" id="PTHR15208">
    <property type="entry name" value="RECEPTOR-BINDING CANCER ANTIGEN EXPRESSED ON SISO CELLS CANCER ASSOCIATED SURFACE ANTIGEN RCAS1 ESTROGEN RECEPTOR-BINDING FRAGMENT- ASSOCIATED GENE 9 PROTEIN"/>
    <property type="match status" value="1"/>
</dbReference>
<gene>
    <name evidence="1" type="ORF">OESDEN_00492</name>
</gene>
<dbReference type="AlphaFoldDB" id="A0A0B1TTP4"/>
<proteinExistence type="predicted"/>
<name>A0A0B1TTP4_OESDE</name>
<protein>
    <submittedName>
        <fullName evidence="1">Uncharacterized protein</fullName>
    </submittedName>
</protein>
<evidence type="ECO:0000313" key="1">
    <source>
        <dbReference type="EMBL" id="KHJ99511.1"/>
    </source>
</evidence>
<keyword evidence="2" id="KW-1185">Reference proteome</keyword>
<organism evidence="1 2">
    <name type="scientific">Oesophagostomum dentatum</name>
    <name type="common">Nodular worm</name>
    <dbReference type="NCBI Taxonomy" id="61180"/>
    <lineage>
        <taxon>Eukaryota</taxon>
        <taxon>Metazoa</taxon>
        <taxon>Ecdysozoa</taxon>
        <taxon>Nematoda</taxon>
        <taxon>Chromadorea</taxon>
        <taxon>Rhabditida</taxon>
        <taxon>Rhabditina</taxon>
        <taxon>Rhabditomorpha</taxon>
        <taxon>Strongyloidea</taxon>
        <taxon>Strongylidae</taxon>
        <taxon>Oesophagostomum</taxon>
    </lineage>
</organism>
<dbReference type="EMBL" id="KN549217">
    <property type="protein sequence ID" value="KHJ99511.1"/>
    <property type="molecule type" value="Genomic_DNA"/>
</dbReference>
<dbReference type="PANTHER" id="PTHR15208:SF2">
    <property type="entry name" value="RECEPTOR-BINDING CANCER ANTIGEN EXPRESSED ON SISO CELLS"/>
    <property type="match status" value="1"/>
</dbReference>
<dbReference type="InterPro" id="IPR017025">
    <property type="entry name" value="Cancer-assoc_antigen_RCAS1"/>
</dbReference>
<evidence type="ECO:0000313" key="2">
    <source>
        <dbReference type="Proteomes" id="UP000053660"/>
    </source>
</evidence>
<dbReference type="GO" id="GO:0030141">
    <property type="term" value="C:secretory granule"/>
    <property type="evidence" value="ECO:0007669"/>
    <property type="project" value="TreeGrafter"/>
</dbReference>
<reference evidence="1 2" key="1">
    <citation type="submission" date="2014-03" db="EMBL/GenBank/DDBJ databases">
        <title>Draft genome of the hookworm Oesophagostomum dentatum.</title>
        <authorList>
            <person name="Mitreva M."/>
        </authorList>
    </citation>
    <scope>NUCLEOTIDE SEQUENCE [LARGE SCALE GENOMIC DNA]</scope>
    <source>
        <strain evidence="1 2">OD-Hann</strain>
    </source>
</reference>
<sequence length="150" mass="17509">MSLASLLCGRLVRLLHSILGLFKRALCFMRKRENIGELPFTVVVNQSTPDDPYPSAVTSSGWDEHWCEKQDVEDKIEEWRRKKILKNETSNPHSEDVDFFNDMQPDIKKAKKIVLKPKSSQRTRENRNLFGYTDDSNVDVVRLVVYCIFF</sequence>